<name>A0ABP1G1S6_9CHLO</name>
<keyword evidence="3" id="KW-1185">Reference proteome</keyword>
<sequence length="171" mass="19449">MDVEMARMQRSFLEIEKQMATELREVDKRAHEMQNNSARYTNPNGSQTYRNEQQFERRTGNGYIRGYRSESITYYGQPSAPLLHQHMQPGMQTGVANLGVLALMFMIGTYLAVGSRLAAAWEETRYSAAEAARIIPLWPFLAAFSANFRREVRRALFGRNDGMDGGDGERA</sequence>
<comment type="caution">
    <text evidence="2">The sequence shown here is derived from an EMBL/GenBank/DDBJ whole genome shotgun (WGS) entry which is preliminary data.</text>
</comment>
<evidence type="ECO:0000313" key="2">
    <source>
        <dbReference type="EMBL" id="CAL5226139.1"/>
    </source>
</evidence>
<evidence type="ECO:0000313" key="3">
    <source>
        <dbReference type="Proteomes" id="UP001497392"/>
    </source>
</evidence>
<evidence type="ECO:0000256" key="1">
    <source>
        <dbReference type="SAM" id="Phobius"/>
    </source>
</evidence>
<dbReference type="EMBL" id="CAXHTA020000016">
    <property type="protein sequence ID" value="CAL5226139.1"/>
    <property type="molecule type" value="Genomic_DNA"/>
</dbReference>
<organism evidence="2 3">
    <name type="scientific">Coccomyxa viridis</name>
    <dbReference type="NCBI Taxonomy" id="1274662"/>
    <lineage>
        <taxon>Eukaryota</taxon>
        <taxon>Viridiplantae</taxon>
        <taxon>Chlorophyta</taxon>
        <taxon>core chlorophytes</taxon>
        <taxon>Trebouxiophyceae</taxon>
        <taxon>Trebouxiophyceae incertae sedis</taxon>
        <taxon>Coccomyxaceae</taxon>
        <taxon>Coccomyxa</taxon>
    </lineage>
</organism>
<accession>A0ABP1G1S6</accession>
<keyword evidence="1" id="KW-0812">Transmembrane</keyword>
<proteinExistence type="predicted"/>
<keyword evidence="1" id="KW-1133">Transmembrane helix</keyword>
<protein>
    <submittedName>
        <fullName evidence="2">G8958 protein</fullName>
    </submittedName>
</protein>
<feature type="transmembrane region" description="Helical" evidence="1">
    <location>
        <begin position="95"/>
        <end position="119"/>
    </location>
</feature>
<feature type="transmembrane region" description="Helical" evidence="1">
    <location>
        <begin position="131"/>
        <end position="148"/>
    </location>
</feature>
<reference evidence="2 3" key="1">
    <citation type="submission" date="2024-06" db="EMBL/GenBank/DDBJ databases">
        <authorList>
            <person name="Kraege A."/>
            <person name="Thomma B."/>
        </authorList>
    </citation>
    <scope>NUCLEOTIDE SEQUENCE [LARGE SCALE GENOMIC DNA]</scope>
</reference>
<keyword evidence="1" id="KW-0472">Membrane</keyword>
<dbReference type="Proteomes" id="UP001497392">
    <property type="component" value="Unassembled WGS sequence"/>
</dbReference>
<gene>
    <name evidence="2" type="primary">g8958</name>
    <name evidence="2" type="ORF">VP750_LOCUS8045</name>
</gene>